<keyword evidence="3" id="KW-0804">Transcription</keyword>
<dbReference type="Proteomes" id="UP000186132">
    <property type="component" value="Unassembled WGS sequence"/>
</dbReference>
<keyword evidence="6" id="KW-1185">Reference proteome</keyword>
<dbReference type="PANTHER" id="PTHR33164">
    <property type="entry name" value="TRANSCRIPTIONAL REGULATOR, MARR FAMILY"/>
    <property type="match status" value="1"/>
</dbReference>
<dbReference type="GO" id="GO:0003677">
    <property type="term" value="F:DNA binding"/>
    <property type="evidence" value="ECO:0007669"/>
    <property type="project" value="UniProtKB-KW"/>
</dbReference>
<dbReference type="GO" id="GO:0003700">
    <property type="term" value="F:DNA-binding transcription factor activity"/>
    <property type="evidence" value="ECO:0007669"/>
    <property type="project" value="InterPro"/>
</dbReference>
<dbReference type="EMBL" id="FQVU01000006">
    <property type="protein sequence ID" value="SHH46303.1"/>
    <property type="molecule type" value="Genomic_DNA"/>
</dbReference>
<evidence type="ECO:0000259" key="4">
    <source>
        <dbReference type="SMART" id="SM00347"/>
    </source>
</evidence>
<evidence type="ECO:0000256" key="2">
    <source>
        <dbReference type="ARBA" id="ARBA00023125"/>
    </source>
</evidence>
<sequence>MIDSDWATATALLRCSAQLVDGIQAGLVARGFTDVRPAYGFAFAFLSGGAASASALGEHLAVSKQAAGQLVDQLVARGYVERQPDPRDGRAWLLVLTDRGWACTRAAEQAAGDVVAGWRAVLPSPEFAALSAAATRIGGSGRLRPSW</sequence>
<evidence type="ECO:0000313" key="5">
    <source>
        <dbReference type="EMBL" id="SHH46303.1"/>
    </source>
</evidence>
<reference evidence="6" key="1">
    <citation type="submission" date="2016-11" db="EMBL/GenBank/DDBJ databases">
        <authorList>
            <person name="Varghese N."/>
            <person name="Submissions S."/>
        </authorList>
    </citation>
    <scope>NUCLEOTIDE SEQUENCE [LARGE SCALE GENOMIC DNA]</scope>
    <source>
        <strain evidence="6">DSM 45627</strain>
    </source>
</reference>
<dbReference type="PANTHER" id="PTHR33164:SF99">
    <property type="entry name" value="MARR FAMILY REGULATORY PROTEIN"/>
    <property type="match status" value="1"/>
</dbReference>
<dbReference type="InterPro" id="IPR036390">
    <property type="entry name" value="WH_DNA-bd_sf"/>
</dbReference>
<evidence type="ECO:0000313" key="6">
    <source>
        <dbReference type="Proteomes" id="UP000186132"/>
    </source>
</evidence>
<dbReference type="InterPro" id="IPR000835">
    <property type="entry name" value="HTH_MarR-typ"/>
</dbReference>
<organism evidence="5 6">
    <name type="scientific">Jatrophihabitans endophyticus</name>
    <dbReference type="NCBI Taxonomy" id="1206085"/>
    <lineage>
        <taxon>Bacteria</taxon>
        <taxon>Bacillati</taxon>
        <taxon>Actinomycetota</taxon>
        <taxon>Actinomycetes</taxon>
        <taxon>Jatrophihabitantales</taxon>
        <taxon>Jatrophihabitantaceae</taxon>
        <taxon>Jatrophihabitans</taxon>
    </lineage>
</organism>
<dbReference type="Gene3D" id="1.10.10.10">
    <property type="entry name" value="Winged helix-like DNA-binding domain superfamily/Winged helix DNA-binding domain"/>
    <property type="match status" value="1"/>
</dbReference>
<dbReference type="GO" id="GO:0006950">
    <property type="term" value="P:response to stress"/>
    <property type="evidence" value="ECO:0007669"/>
    <property type="project" value="TreeGrafter"/>
</dbReference>
<dbReference type="InterPro" id="IPR039422">
    <property type="entry name" value="MarR/SlyA-like"/>
</dbReference>
<protein>
    <submittedName>
        <fullName evidence="5">MarR family protein</fullName>
    </submittedName>
</protein>
<keyword evidence="1" id="KW-0805">Transcription regulation</keyword>
<dbReference type="PROSITE" id="PS01117">
    <property type="entry name" value="HTH_MARR_1"/>
    <property type="match status" value="1"/>
</dbReference>
<accession>A0A1M5T7E0</accession>
<name>A0A1M5T7E0_9ACTN</name>
<keyword evidence="2" id="KW-0238">DNA-binding</keyword>
<evidence type="ECO:0000256" key="1">
    <source>
        <dbReference type="ARBA" id="ARBA00023015"/>
    </source>
</evidence>
<dbReference type="Pfam" id="PF12802">
    <property type="entry name" value="MarR_2"/>
    <property type="match status" value="1"/>
</dbReference>
<gene>
    <name evidence="5" type="ORF">SAMN05443575_3921</name>
</gene>
<feature type="domain" description="HTH marR-type" evidence="4">
    <location>
        <begin position="25"/>
        <end position="123"/>
    </location>
</feature>
<evidence type="ECO:0000256" key="3">
    <source>
        <dbReference type="ARBA" id="ARBA00023163"/>
    </source>
</evidence>
<dbReference type="InterPro" id="IPR036388">
    <property type="entry name" value="WH-like_DNA-bd_sf"/>
</dbReference>
<dbReference type="InterPro" id="IPR023187">
    <property type="entry name" value="Tscrpt_reg_MarR-type_CS"/>
</dbReference>
<dbReference type="SUPFAM" id="SSF46785">
    <property type="entry name" value="Winged helix' DNA-binding domain"/>
    <property type="match status" value="1"/>
</dbReference>
<dbReference type="AlphaFoldDB" id="A0A1M5T7E0"/>
<dbReference type="RefSeq" id="WP_073392118.1">
    <property type="nucleotide sequence ID" value="NZ_FQVU01000006.1"/>
</dbReference>
<dbReference type="STRING" id="1206085.SAMN05443575_3921"/>
<dbReference type="SMART" id="SM00347">
    <property type="entry name" value="HTH_MARR"/>
    <property type="match status" value="1"/>
</dbReference>
<proteinExistence type="predicted"/>